<evidence type="ECO:0000313" key="7">
    <source>
        <dbReference type="Proteomes" id="UP000252733"/>
    </source>
</evidence>
<comment type="caution">
    <text evidence="4">Lacks conserved residue(s) required for the propagation of feature annotation.</text>
</comment>
<dbReference type="PROSITE" id="PS51635">
    <property type="entry name" value="PNPLA"/>
    <property type="match status" value="1"/>
</dbReference>
<dbReference type="EMBL" id="QPIZ01000047">
    <property type="protein sequence ID" value="RCW23873.1"/>
    <property type="molecule type" value="Genomic_DNA"/>
</dbReference>
<feature type="short sequence motif" description="DGA/G" evidence="4">
    <location>
        <begin position="154"/>
        <end position="156"/>
    </location>
</feature>
<keyword evidence="1 4" id="KW-0378">Hydrolase</keyword>
<feature type="active site" description="Nucleophile" evidence="4">
    <location>
        <position position="40"/>
    </location>
</feature>
<dbReference type="GO" id="GO:0016787">
    <property type="term" value="F:hydrolase activity"/>
    <property type="evidence" value="ECO:0007669"/>
    <property type="project" value="UniProtKB-UniRule"/>
</dbReference>
<protein>
    <submittedName>
        <fullName evidence="6">NTE family protein</fullName>
    </submittedName>
</protein>
<dbReference type="SUPFAM" id="SSF52151">
    <property type="entry name" value="FabD/lysophospholipase-like"/>
    <property type="match status" value="1"/>
</dbReference>
<feature type="short sequence motif" description="GXSXG" evidence="4">
    <location>
        <begin position="38"/>
        <end position="42"/>
    </location>
</feature>
<dbReference type="GO" id="GO:0016042">
    <property type="term" value="P:lipid catabolic process"/>
    <property type="evidence" value="ECO:0007669"/>
    <property type="project" value="UniProtKB-UniRule"/>
</dbReference>
<dbReference type="AlphaFoldDB" id="A0A2T0WNS2"/>
<dbReference type="OrthoDB" id="9770965at2"/>
<evidence type="ECO:0000259" key="5">
    <source>
        <dbReference type="PROSITE" id="PS51635"/>
    </source>
</evidence>
<evidence type="ECO:0000256" key="4">
    <source>
        <dbReference type="PROSITE-ProRule" id="PRU01161"/>
    </source>
</evidence>
<keyword evidence="3 4" id="KW-0443">Lipid metabolism</keyword>
<evidence type="ECO:0000256" key="2">
    <source>
        <dbReference type="ARBA" id="ARBA00022963"/>
    </source>
</evidence>
<dbReference type="Gene3D" id="3.40.1090.10">
    <property type="entry name" value="Cytosolic phospholipase A2 catalytic domain"/>
    <property type="match status" value="2"/>
</dbReference>
<dbReference type="InterPro" id="IPR050301">
    <property type="entry name" value="NTE"/>
</dbReference>
<name>A0A2T0WNS2_9BACT</name>
<dbReference type="Pfam" id="PF01734">
    <property type="entry name" value="Patatin"/>
    <property type="match status" value="1"/>
</dbReference>
<evidence type="ECO:0000256" key="3">
    <source>
        <dbReference type="ARBA" id="ARBA00023098"/>
    </source>
</evidence>
<evidence type="ECO:0000256" key="1">
    <source>
        <dbReference type="ARBA" id="ARBA00022801"/>
    </source>
</evidence>
<feature type="active site" description="Proton acceptor" evidence="4">
    <location>
        <position position="154"/>
    </location>
</feature>
<dbReference type="PANTHER" id="PTHR14226">
    <property type="entry name" value="NEUROPATHY TARGET ESTERASE/SWISS CHEESE D.MELANOGASTER"/>
    <property type="match status" value="1"/>
</dbReference>
<keyword evidence="7" id="KW-1185">Reference proteome</keyword>
<feature type="domain" description="PNPLA" evidence="5">
    <location>
        <begin position="7"/>
        <end position="167"/>
    </location>
</feature>
<evidence type="ECO:0000313" key="6">
    <source>
        <dbReference type="EMBL" id="RCW23873.1"/>
    </source>
</evidence>
<reference evidence="6 7" key="1">
    <citation type="submission" date="2018-07" db="EMBL/GenBank/DDBJ databases">
        <title>Freshwater and sediment microbial communities from various areas in North America, analyzing microbe dynamics in response to fracking.</title>
        <authorList>
            <person name="Lamendella R."/>
        </authorList>
    </citation>
    <scope>NUCLEOTIDE SEQUENCE [LARGE SCALE GENOMIC DNA]</scope>
    <source>
        <strain evidence="6 7">160A</strain>
    </source>
</reference>
<sequence>MKQNVALVLSSGGSRGLAHIGVISELEKHGFQISSVSGSSIGSVIGGLYAMGKIQEYTDWVSSFNKRDVWGFMDFTLATNGLLKGERVFDKMKTFIPDMNIEDMPIPFAAVATDIITEKEVVFTHGSFYKAARASVAIPAIFTPVKCNNTIIVDGGVLNPIPVEYVSRKNGDLLIVVNLYGDKKTDIPKESNNNNGFLNRLMNTISTLIITGDKHSAGYYSLLSGTTSAMIHRIAKLSIEKHKPDMIINIPYDSANTFDFFKAKELIQLGESAAKVAIMNYSIIQQENE</sequence>
<comment type="caution">
    <text evidence="6">The sequence shown here is derived from an EMBL/GenBank/DDBJ whole genome shotgun (WGS) entry which is preliminary data.</text>
</comment>
<dbReference type="InterPro" id="IPR016035">
    <property type="entry name" value="Acyl_Trfase/lysoPLipase"/>
</dbReference>
<gene>
    <name evidence="6" type="ORF">DFO77_1474</name>
</gene>
<organism evidence="6 7">
    <name type="scientific">Marinilabilia salmonicolor</name>
    <dbReference type="NCBI Taxonomy" id="989"/>
    <lineage>
        <taxon>Bacteria</taxon>
        <taxon>Pseudomonadati</taxon>
        <taxon>Bacteroidota</taxon>
        <taxon>Bacteroidia</taxon>
        <taxon>Marinilabiliales</taxon>
        <taxon>Marinilabiliaceae</taxon>
        <taxon>Marinilabilia</taxon>
    </lineage>
</organism>
<dbReference type="PANTHER" id="PTHR14226:SF76">
    <property type="entry name" value="NTE FAMILY PROTEIN RSSA"/>
    <property type="match status" value="1"/>
</dbReference>
<dbReference type="InterPro" id="IPR002641">
    <property type="entry name" value="PNPLA_dom"/>
</dbReference>
<accession>A0A2T0WNS2</accession>
<proteinExistence type="predicted"/>
<dbReference type="Proteomes" id="UP000252733">
    <property type="component" value="Unassembled WGS sequence"/>
</dbReference>
<dbReference type="RefSeq" id="WP_106154815.1">
    <property type="nucleotide sequence ID" value="NZ_PVTS01000032.1"/>
</dbReference>
<keyword evidence="2 4" id="KW-0442">Lipid degradation</keyword>